<organism evidence="1">
    <name type="scientific">Arundo donax</name>
    <name type="common">Giant reed</name>
    <name type="synonym">Donax arundinaceus</name>
    <dbReference type="NCBI Taxonomy" id="35708"/>
    <lineage>
        <taxon>Eukaryota</taxon>
        <taxon>Viridiplantae</taxon>
        <taxon>Streptophyta</taxon>
        <taxon>Embryophyta</taxon>
        <taxon>Tracheophyta</taxon>
        <taxon>Spermatophyta</taxon>
        <taxon>Magnoliopsida</taxon>
        <taxon>Liliopsida</taxon>
        <taxon>Poales</taxon>
        <taxon>Poaceae</taxon>
        <taxon>PACMAD clade</taxon>
        <taxon>Arundinoideae</taxon>
        <taxon>Arundineae</taxon>
        <taxon>Arundo</taxon>
    </lineage>
</organism>
<evidence type="ECO:0000313" key="1">
    <source>
        <dbReference type="EMBL" id="JAD44401.1"/>
    </source>
</evidence>
<sequence length="45" mass="4995">MVQSPLCWELSTEIVQVPQDTSAFRSAILVVQAFCVPGRLEDSRS</sequence>
<dbReference type="EMBL" id="GBRH01253494">
    <property type="protein sequence ID" value="JAD44401.1"/>
    <property type="molecule type" value="Transcribed_RNA"/>
</dbReference>
<name>A0A0A8ZZY9_ARUDO</name>
<reference evidence="1" key="1">
    <citation type="submission" date="2014-09" db="EMBL/GenBank/DDBJ databases">
        <authorList>
            <person name="Magalhaes I.L.F."/>
            <person name="Oliveira U."/>
            <person name="Santos F.R."/>
            <person name="Vidigal T.H.D.A."/>
            <person name="Brescovit A.D."/>
            <person name="Santos A.J."/>
        </authorList>
    </citation>
    <scope>NUCLEOTIDE SEQUENCE</scope>
    <source>
        <tissue evidence="1">Shoot tissue taken approximately 20 cm above the soil surface</tissue>
    </source>
</reference>
<accession>A0A0A8ZZY9</accession>
<reference evidence="1" key="2">
    <citation type="journal article" date="2015" name="Data Brief">
        <title>Shoot transcriptome of the giant reed, Arundo donax.</title>
        <authorList>
            <person name="Barrero R.A."/>
            <person name="Guerrero F.D."/>
            <person name="Moolhuijzen P."/>
            <person name="Goolsby J.A."/>
            <person name="Tidwell J."/>
            <person name="Bellgard S.E."/>
            <person name="Bellgard M.I."/>
        </authorList>
    </citation>
    <scope>NUCLEOTIDE SEQUENCE</scope>
    <source>
        <tissue evidence="1">Shoot tissue taken approximately 20 cm above the soil surface</tissue>
    </source>
</reference>
<proteinExistence type="predicted"/>
<protein>
    <submittedName>
        <fullName evidence="1">Uncharacterized protein</fullName>
    </submittedName>
</protein>
<dbReference type="AlphaFoldDB" id="A0A0A8ZZY9"/>